<feature type="region of interest" description="Disordered" evidence="1">
    <location>
        <begin position="87"/>
        <end position="114"/>
    </location>
</feature>
<comment type="caution">
    <text evidence="2">The sequence shown here is derived from an EMBL/GenBank/DDBJ whole genome shotgun (WGS) entry which is preliminary data.</text>
</comment>
<protein>
    <submittedName>
        <fullName evidence="2">Uncharacterized protein</fullName>
    </submittedName>
</protein>
<organism evidence="2 3">
    <name type="scientific">Karstenula rhodostoma CBS 690.94</name>
    <dbReference type="NCBI Taxonomy" id="1392251"/>
    <lineage>
        <taxon>Eukaryota</taxon>
        <taxon>Fungi</taxon>
        <taxon>Dikarya</taxon>
        <taxon>Ascomycota</taxon>
        <taxon>Pezizomycotina</taxon>
        <taxon>Dothideomycetes</taxon>
        <taxon>Pleosporomycetidae</taxon>
        <taxon>Pleosporales</taxon>
        <taxon>Massarineae</taxon>
        <taxon>Didymosphaeriaceae</taxon>
        <taxon>Karstenula</taxon>
    </lineage>
</organism>
<accession>A0A9P4PJ61</accession>
<reference evidence="2" key="1">
    <citation type="journal article" date="2020" name="Stud. Mycol.">
        <title>101 Dothideomycetes genomes: a test case for predicting lifestyles and emergence of pathogens.</title>
        <authorList>
            <person name="Haridas S."/>
            <person name="Albert R."/>
            <person name="Binder M."/>
            <person name="Bloem J."/>
            <person name="Labutti K."/>
            <person name="Salamov A."/>
            <person name="Andreopoulos B."/>
            <person name="Baker S."/>
            <person name="Barry K."/>
            <person name="Bills G."/>
            <person name="Bluhm B."/>
            <person name="Cannon C."/>
            <person name="Castanera R."/>
            <person name="Culley D."/>
            <person name="Daum C."/>
            <person name="Ezra D."/>
            <person name="Gonzalez J."/>
            <person name="Henrissat B."/>
            <person name="Kuo A."/>
            <person name="Liang C."/>
            <person name="Lipzen A."/>
            <person name="Lutzoni F."/>
            <person name="Magnuson J."/>
            <person name="Mondo S."/>
            <person name="Nolan M."/>
            <person name="Ohm R."/>
            <person name="Pangilinan J."/>
            <person name="Park H.-J."/>
            <person name="Ramirez L."/>
            <person name="Alfaro M."/>
            <person name="Sun H."/>
            <person name="Tritt A."/>
            <person name="Yoshinaga Y."/>
            <person name="Zwiers L.-H."/>
            <person name="Turgeon B."/>
            <person name="Goodwin S."/>
            <person name="Spatafora J."/>
            <person name="Crous P."/>
            <person name="Grigoriev I."/>
        </authorList>
    </citation>
    <scope>NUCLEOTIDE SEQUENCE</scope>
    <source>
        <strain evidence="2">CBS 690.94</strain>
    </source>
</reference>
<sequence length="141" mass="15632">MQHPALRTARIAKRWLPQSRRRPARAHLATTSTTLNRSASVDLLDRAPSRAAADHPFCYIGLSARLWRQDNGCHGFVQPHLRTSHLAPRTSHLARRRSTAHPHPHPSRSCSCREPDDGEVRTAFCGPPALLPSVLFAPSAT</sequence>
<keyword evidence="3" id="KW-1185">Reference proteome</keyword>
<evidence type="ECO:0000256" key="1">
    <source>
        <dbReference type="SAM" id="MobiDB-lite"/>
    </source>
</evidence>
<proteinExistence type="predicted"/>
<dbReference type="AlphaFoldDB" id="A0A9P4PJ61"/>
<feature type="compositionally biased region" description="Basic residues" evidence="1">
    <location>
        <begin position="92"/>
        <end position="106"/>
    </location>
</feature>
<evidence type="ECO:0000313" key="2">
    <source>
        <dbReference type="EMBL" id="KAF2444138.1"/>
    </source>
</evidence>
<dbReference type="EMBL" id="MU001501">
    <property type="protein sequence ID" value="KAF2444138.1"/>
    <property type="molecule type" value="Genomic_DNA"/>
</dbReference>
<name>A0A9P4PJ61_9PLEO</name>
<evidence type="ECO:0000313" key="3">
    <source>
        <dbReference type="Proteomes" id="UP000799764"/>
    </source>
</evidence>
<gene>
    <name evidence="2" type="ORF">P171DRAFT_26594</name>
</gene>
<dbReference type="Proteomes" id="UP000799764">
    <property type="component" value="Unassembled WGS sequence"/>
</dbReference>